<dbReference type="EMBL" id="BQXY01000005">
    <property type="protein sequence ID" value="GKU26429.1"/>
    <property type="molecule type" value="Genomic_DNA"/>
</dbReference>
<name>A0A9W6DBM3_9CLOT</name>
<dbReference type="Pfam" id="PF13519">
    <property type="entry name" value="VWA_2"/>
    <property type="match status" value="1"/>
</dbReference>
<evidence type="ECO:0000313" key="3">
    <source>
        <dbReference type="EMBL" id="GKU26429.1"/>
    </source>
</evidence>
<dbReference type="SMART" id="SM00327">
    <property type="entry name" value="VWA"/>
    <property type="match status" value="2"/>
</dbReference>
<keyword evidence="1" id="KW-0812">Transmembrane</keyword>
<gene>
    <name evidence="3" type="ORF">CFOLD11_32560</name>
</gene>
<evidence type="ECO:0000259" key="2">
    <source>
        <dbReference type="PROSITE" id="PS50234"/>
    </source>
</evidence>
<keyword evidence="4" id="KW-1185">Reference proteome</keyword>
<dbReference type="PROSITE" id="PS50234">
    <property type="entry name" value="VWFA"/>
    <property type="match status" value="2"/>
</dbReference>
<dbReference type="Gene3D" id="3.40.50.410">
    <property type="entry name" value="von Willebrand factor, type A domain"/>
    <property type="match status" value="2"/>
</dbReference>
<evidence type="ECO:0000313" key="4">
    <source>
        <dbReference type="Proteomes" id="UP001057868"/>
    </source>
</evidence>
<evidence type="ECO:0000256" key="1">
    <source>
        <dbReference type="SAM" id="Phobius"/>
    </source>
</evidence>
<dbReference type="InterPro" id="IPR002035">
    <property type="entry name" value="VWF_A"/>
</dbReference>
<accession>A0A9W6DBM3</accession>
<protein>
    <recommendedName>
        <fullName evidence="2">VWFA domain-containing protein</fullName>
    </recommendedName>
</protein>
<organism evidence="3 4">
    <name type="scientific">Clostridium folliculivorans</name>
    <dbReference type="NCBI Taxonomy" id="2886038"/>
    <lineage>
        <taxon>Bacteria</taxon>
        <taxon>Bacillati</taxon>
        <taxon>Bacillota</taxon>
        <taxon>Clostridia</taxon>
        <taxon>Eubacteriales</taxon>
        <taxon>Clostridiaceae</taxon>
        <taxon>Clostridium</taxon>
    </lineage>
</organism>
<dbReference type="Proteomes" id="UP001057868">
    <property type="component" value="Unassembled WGS sequence"/>
</dbReference>
<feature type="domain" description="VWFA" evidence="2">
    <location>
        <begin position="489"/>
        <end position="700"/>
    </location>
</feature>
<dbReference type="AlphaFoldDB" id="A0A9W6DBM3"/>
<dbReference type="InterPro" id="IPR036465">
    <property type="entry name" value="vWFA_dom_sf"/>
</dbReference>
<dbReference type="InterPro" id="IPR051266">
    <property type="entry name" value="CLCR"/>
</dbReference>
<keyword evidence="1" id="KW-0472">Membrane</keyword>
<keyword evidence="1" id="KW-1133">Transmembrane helix</keyword>
<dbReference type="RefSeq" id="WP_261853328.1">
    <property type="nucleotide sequence ID" value="NZ_BQXY01000005.1"/>
</dbReference>
<reference evidence="3" key="1">
    <citation type="journal article" date="2023" name="Int. J. Syst. Evol. Microbiol.">
        <title>&lt;i&gt;Clostridium folliculivorans&lt;/i&gt; sp. nov., isolated from soil samples of an organic paddy in Japan.</title>
        <authorList>
            <person name="Tazawa J."/>
            <person name="Kobayashi H."/>
            <person name="Tanizawa Y."/>
            <person name="Uchino A."/>
            <person name="Tanaka F."/>
            <person name="Urashima Y."/>
            <person name="Miura S."/>
            <person name="Sakamoto M."/>
            <person name="Ohkuma M."/>
            <person name="Tohno M."/>
        </authorList>
    </citation>
    <scope>NUCLEOTIDE SEQUENCE</scope>
    <source>
        <strain evidence="3">D1-1</strain>
    </source>
</reference>
<comment type="caution">
    <text evidence="3">The sequence shown here is derived from an EMBL/GenBank/DDBJ whole genome shotgun (WGS) entry which is preliminary data.</text>
</comment>
<sequence length="939" mass="101623">MKVVKRNKKLMIYIVIGMFLLTIIPVINYTQALGDIVQQKKPVLTITGPDITKTVGAVNEDITVTYHVQPQPLALTDINTITNKEIVLVLDTSGSMSTALGSTTRMEALKNAAKNFVSKFSTTSNVKIAIATYSTNANYDNNSTGLLSPSVTADKNSLNTSITNLKASGGTNIGDGIRSALKILSNTSATGTKKYVIIMSDGEPTFYNFNSKNTANVQTWKAYNYLNRTSQTAYGYYTSLTDSSYKVIGGDGSDDNGYYTSEKGRALEYANAMAQQVKDSSYTSYAIAYSDGSSADKMLQIANSGGGKFYSATSSTAIDNVYADIADNIRADYSVENVNFNFTLPTNIVYTGSMIGVSINGSTYTKQLSNISYTLNTSTNRYEAPSFDVIFNFRAGKSGGYTLGQNWSITYKATDGTIVTQALPTVQYTASNMSIGFNLQRTLPGYSDHLNVSQLQEIDYKIDPQAITMTYIRKPKEIVLVVDAAYSNKDYVSSFIDQFVNNTDVKIALVTYGQGASITNFGTSATPIYFQNATSPTALKNAVQGIVSQSGANLGDGLRKATYILNDTNDVSRSIIVFGENNPINYTYTSGTDGVQKFYDALDNNNPNSSDSGTDPLFYGADAGNASQYATEMATIIKNNKNLNITTLCVGDDSNDDVVKSISTISGTDFNKFTQNQDITYLYNVVNSDLILNGSINETLPTGVKFEDGSNIINKPIKLFYSYDSVAKKYIGISKTFTINIQPTQVGNFNLNNSNLTYSDLEGISMSSSFPTIGINVVTNYTIEQGLFILNNSQLSQGQSIGESYLSNGVTNNIVNDSFINVGALIKIKDPSQSTMNITLNSSGQSNLENSNINVKVYKVSNTDNTLQEVSTSGIVILNGQITVPISTTSNDEVYIVNYSYKTSYGSDITDGISINNSSSVGSTSSTFNYYIVGLPDLF</sequence>
<dbReference type="PANTHER" id="PTHR10579">
    <property type="entry name" value="CALCIUM-ACTIVATED CHLORIDE CHANNEL REGULATOR"/>
    <property type="match status" value="1"/>
</dbReference>
<dbReference type="PANTHER" id="PTHR10579:SF43">
    <property type="entry name" value="ZINC FINGER (C3HC4-TYPE RING FINGER) FAMILY PROTEIN"/>
    <property type="match status" value="1"/>
</dbReference>
<feature type="transmembrane region" description="Helical" evidence="1">
    <location>
        <begin position="12"/>
        <end position="30"/>
    </location>
</feature>
<proteinExistence type="predicted"/>
<dbReference type="SUPFAM" id="SSF53300">
    <property type="entry name" value="vWA-like"/>
    <property type="match status" value="2"/>
</dbReference>
<dbReference type="CDD" id="cd00198">
    <property type="entry name" value="vWFA"/>
    <property type="match status" value="1"/>
</dbReference>
<feature type="domain" description="VWFA" evidence="2">
    <location>
        <begin position="85"/>
        <end position="325"/>
    </location>
</feature>